<sequence length="1071" mass="117193">MKRKLLLLSFLMFCFICNVKTYAQTTQAAISGVVKDEQNKPIAGVSVVVKNESTGFTTKSNTNTNGDYTFKELPLGGPYTIKASYIGLGDQTLSGYMLNQGDLVKANITMQSTAQTLQAIQINGNGLKNKVQQFGASTEISAKTITQLPVNGRNFSSLMDLSPLSRGGGISGQLGSSTNYTIDGMNAKNPTSAGSTTSRSGAPYSISIEAVREFKVVTNQYDVTFGRAGGGTISAVTKSGTNQISGSAFSYGRANWLASPYDIRGVKRDNDFSTYQYGFTLGGPIIKDKLHYFVAWDHQRDARPLIIADINTPADEARFNITNATLNSFLAVAQSKYGVANSAQFGSFDKKRGSDAAFARLDWQINDKNLLTIRDNYTNDRNPLGLADNTAINFFESYGNDKNVDNSLLATLRTTVNSKITNELKVQHLYTYQASTQGDQLGFAIPRAVVGNLTSVLTDGTTKSTSVQIGGHRFGQEGFTNNVFQLVDNFYYNTDKFKFTFGADLMYTDATSLYGSEVNGRFEYTNSGSGATAQTSLQNFTNLIPNRFYREVPLVADPTVTAGIWNAAVYGQMQTKLGLGLDFTGGLRLDYSKYPKSPLNQTLFDALGVRTDHELSQLLLQPRIQLNWDINEKHTDYVRLGAGIFGSDVNNYVTINNLTFDGKHLATVDVFGVDVPTPNFPGYRDGSVPTPSLTAFQVPTINTYAEDAQIPVVYKANLSYTKLITDKFKVGITGYATLGRHNYMYVDRNMAANPFFTLTNEDNRGVFVPSIPASGAADWKTGRLNTQFGRVLELNSKGKVNQFAAVIDATWQYFKDGEISASYTLNDTRDNTSFNGNVANSATLSLPVKDDPRNLSNMTYSDNHFRNKVVIYGTLPTFYGIKIGVRYSGIGGTRYSLLSGANNNGDFVSTNDLAYIFDRNNSNTPANVKAGLQTLLDNPLASQSLKDYILKYEGKIAERNGGINDFFGLVDLRISKKIKLYKTHNIEISGDIFNLGNLLNKKWGVTETLGSQALYALGIPEVKNSAGVVTSPAVPNYNTTTKAFTYRVNNSGVVNPSGNPYQFQLGFRYGF</sequence>
<dbReference type="InterPro" id="IPR036942">
    <property type="entry name" value="Beta-barrel_TonB_sf"/>
</dbReference>
<protein>
    <submittedName>
        <fullName evidence="7">TonB-dependent receptor</fullName>
    </submittedName>
</protein>
<evidence type="ECO:0000259" key="6">
    <source>
        <dbReference type="Pfam" id="PF25183"/>
    </source>
</evidence>
<proteinExistence type="predicted"/>
<dbReference type="SUPFAM" id="SSF56935">
    <property type="entry name" value="Porins"/>
    <property type="match status" value="1"/>
</dbReference>
<evidence type="ECO:0000313" key="8">
    <source>
        <dbReference type="Proteomes" id="UP000762110"/>
    </source>
</evidence>
<organism evidence="7 8">
    <name type="scientific">Pedobacter boryungensis</name>
    <dbReference type="NCBI Taxonomy" id="869962"/>
    <lineage>
        <taxon>Bacteria</taxon>
        <taxon>Pseudomonadati</taxon>
        <taxon>Bacteroidota</taxon>
        <taxon>Sphingobacteriia</taxon>
        <taxon>Sphingobacteriales</taxon>
        <taxon>Sphingobacteriaceae</taxon>
        <taxon>Pedobacter</taxon>
    </lineage>
</organism>
<feature type="signal peptide" evidence="5">
    <location>
        <begin position="1"/>
        <end position="23"/>
    </location>
</feature>
<dbReference type="RefSeq" id="WP_173273496.1">
    <property type="nucleotide sequence ID" value="NZ_JABMKV010000003.1"/>
</dbReference>
<dbReference type="Pfam" id="PF25183">
    <property type="entry name" value="OMP_b-brl_4"/>
    <property type="match status" value="1"/>
</dbReference>
<dbReference type="EMBL" id="JABMKV010000003">
    <property type="protein sequence ID" value="NQX32924.1"/>
    <property type="molecule type" value="Genomic_DNA"/>
</dbReference>
<comment type="subcellular location">
    <subcellularLocation>
        <location evidence="1">Cell outer membrane</location>
    </subcellularLocation>
</comment>
<keyword evidence="8" id="KW-1185">Reference proteome</keyword>
<reference evidence="7 8" key="1">
    <citation type="submission" date="2020-05" db="EMBL/GenBank/DDBJ databases">
        <title>Description of Pedobacter foliorum sp. nov.</title>
        <authorList>
            <person name="Qi S."/>
            <person name="Carlier A."/>
            <person name="Cnockaert M."/>
            <person name="Vandamme P."/>
        </authorList>
    </citation>
    <scope>NUCLEOTIDE SEQUENCE [LARGE SCALE GENOMIC DNA]</scope>
    <source>
        <strain evidence="7 8">LMG 31300</strain>
    </source>
</reference>
<dbReference type="Proteomes" id="UP000762110">
    <property type="component" value="Unassembled WGS sequence"/>
</dbReference>
<evidence type="ECO:0000256" key="4">
    <source>
        <dbReference type="SAM" id="MobiDB-lite"/>
    </source>
</evidence>
<keyword evidence="7" id="KW-0675">Receptor</keyword>
<evidence type="ECO:0000313" key="7">
    <source>
        <dbReference type="EMBL" id="NQX32924.1"/>
    </source>
</evidence>
<evidence type="ECO:0000256" key="5">
    <source>
        <dbReference type="SAM" id="SignalP"/>
    </source>
</evidence>
<keyword evidence="2" id="KW-0472">Membrane</keyword>
<dbReference type="SUPFAM" id="SSF49464">
    <property type="entry name" value="Carboxypeptidase regulatory domain-like"/>
    <property type="match status" value="1"/>
</dbReference>
<keyword evidence="3" id="KW-0998">Cell outer membrane</keyword>
<dbReference type="Gene3D" id="2.60.40.1120">
    <property type="entry name" value="Carboxypeptidase-like, regulatory domain"/>
    <property type="match status" value="1"/>
</dbReference>
<keyword evidence="5" id="KW-0732">Signal</keyword>
<feature type="domain" description="TonB-dependent transporter Oar-like beta-barrel" evidence="6">
    <location>
        <begin position="236"/>
        <end position="1000"/>
    </location>
</feature>
<feature type="compositionally biased region" description="Low complexity" evidence="4">
    <location>
        <begin position="191"/>
        <end position="200"/>
    </location>
</feature>
<dbReference type="InterPro" id="IPR057601">
    <property type="entry name" value="Oar-like_b-barrel"/>
</dbReference>
<accession>A0ABX2DFP7</accession>
<dbReference type="Pfam" id="PF13620">
    <property type="entry name" value="CarboxypepD_reg"/>
    <property type="match status" value="1"/>
</dbReference>
<feature type="chain" id="PRO_5047505227" evidence="5">
    <location>
        <begin position="24"/>
        <end position="1071"/>
    </location>
</feature>
<evidence type="ECO:0000256" key="1">
    <source>
        <dbReference type="ARBA" id="ARBA00004442"/>
    </source>
</evidence>
<evidence type="ECO:0000256" key="2">
    <source>
        <dbReference type="ARBA" id="ARBA00023136"/>
    </source>
</evidence>
<feature type="region of interest" description="Disordered" evidence="4">
    <location>
        <begin position="181"/>
        <end position="200"/>
    </location>
</feature>
<dbReference type="InterPro" id="IPR008969">
    <property type="entry name" value="CarboxyPept-like_regulatory"/>
</dbReference>
<comment type="caution">
    <text evidence="7">The sequence shown here is derived from an EMBL/GenBank/DDBJ whole genome shotgun (WGS) entry which is preliminary data.</text>
</comment>
<name>A0ABX2DFP7_9SPHI</name>
<gene>
    <name evidence="7" type="ORF">HQN85_14375</name>
</gene>
<dbReference type="Gene3D" id="2.40.170.20">
    <property type="entry name" value="TonB-dependent receptor, beta-barrel domain"/>
    <property type="match status" value="1"/>
</dbReference>
<evidence type="ECO:0000256" key="3">
    <source>
        <dbReference type="ARBA" id="ARBA00023237"/>
    </source>
</evidence>